<evidence type="ECO:0000313" key="1">
    <source>
        <dbReference type="EMBL" id="UXN57659.1"/>
    </source>
</evidence>
<organism evidence="1 2">
    <name type="scientific">Phyllobacterium zundukense</name>
    <dbReference type="NCBI Taxonomy" id="1867719"/>
    <lineage>
        <taxon>Bacteria</taxon>
        <taxon>Pseudomonadati</taxon>
        <taxon>Pseudomonadota</taxon>
        <taxon>Alphaproteobacteria</taxon>
        <taxon>Hyphomicrobiales</taxon>
        <taxon>Phyllobacteriaceae</taxon>
        <taxon>Phyllobacterium</taxon>
    </lineage>
</organism>
<dbReference type="Proteomes" id="UP001061991">
    <property type="component" value="Plasmid p_unnamed3"/>
</dbReference>
<keyword evidence="1" id="KW-0614">Plasmid</keyword>
<evidence type="ECO:0000313" key="2">
    <source>
        <dbReference type="Proteomes" id="UP001061991"/>
    </source>
</evidence>
<geneLocation type="plasmid" evidence="1 2">
    <name>p_unnamed3</name>
</geneLocation>
<keyword evidence="2" id="KW-1185">Reference proteome</keyword>
<protein>
    <submittedName>
        <fullName evidence="1">Uncharacterized protein</fullName>
    </submittedName>
</protein>
<reference evidence="1" key="1">
    <citation type="submission" date="2022-09" db="EMBL/GenBank/DDBJ databases">
        <title>Interaction between co-microsymbionts with complementary sets of symbiotic genes in legume-rhizobium systems.</title>
        <authorList>
            <person name="Safronova V."/>
            <person name="Sazanova A."/>
            <person name="Afonin A."/>
            <person name="Chirak E."/>
        </authorList>
    </citation>
    <scope>NUCLEOTIDE SEQUENCE</scope>
    <source>
        <strain evidence="1">A18/3m</strain>
    </source>
</reference>
<proteinExistence type="predicted"/>
<sequence length="77" mass="8446">MFGNPMSLLLLAANAQSSCRVNNVATFYGNTDIWLTDAGRPQIVKEISRRDRRQCPALLCFGTRGLDQALGAKSVFV</sequence>
<name>A0ACD4CVS2_9HYPH</name>
<accession>A0ACD4CVS2</accession>
<gene>
    <name evidence="1" type="ORF">N8E88_02270</name>
</gene>
<dbReference type="EMBL" id="CP104970">
    <property type="protein sequence ID" value="UXN57659.1"/>
    <property type="molecule type" value="Genomic_DNA"/>
</dbReference>